<feature type="compositionally biased region" description="Low complexity" evidence="2">
    <location>
        <begin position="178"/>
        <end position="191"/>
    </location>
</feature>
<dbReference type="InterPro" id="IPR016197">
    <property type="entry name" value="Chromo-like_dom_sf"/>
</dbReference>
<feature type="region of interest" description="Disordered" evidence="2">
    <location>
        <begin position="178"/>
        <end position="335"/>
    </location>
</feature>
<dbReference type="GO" id="GO:0006338">
    <property type="term" value="P:chromatin remodeling"/>
    <property type="evidence" value="ECO:0007669"/>
    <property type="project" value="UniProtKB-ARBA"/>
</dbReference>
<dbReference type="EMBL" id="PUHP01001024">
    <property type="protein sequence ID" value="TQN67031.1"/>
    <property type="molecule type" value="Genomic_DNA"/>
</dbReference>
<comment type="caution">
    <text evidence="4">The sequence shown here is derived from an EMBL/GenBank/DDBJ whole genome shotgun (WGS) entry which is preliminary data.</text>
</comment>
<dbReference type="InterPro" id="IPR017956">
    <property type="entry name" value="AT_hook_DNA-bd_motif"/>
</dbReference>
<feature type="domain" description="Chromo" evidence="3">
    <location>
        <begin position="337"/>
        <end position="387"/>
    </location>
</feature>
<feature type="region of interest" description="Disordered" evidence="2">
    <location>
        <begin position="1"/>
        <end position="92"/>
    </location>
</feature>
<dbReference type="Pfam" id="PF00385">
    <property type="entry name" value="Chromo"/>
    <property type="match status" value="1"/>
</dbReference>
<dbReference type="CDD" id="cd00024">
    <property type="entry name" value="CD_CSD"/>
    <property type="match status" value="1"/>
</dbReference>
<evidence type="ECO:0000313" key="5">
    <source>
        <dbReference type="Proteomes" id="UP000326340"/>
    </source>
</evidence>
<comment type="subunit">
    <text evidence="1">Component of the NuA4 histone acetyltransferase complex.</text>
</comment>
<keyword evidence="5" id="KW-1185">Reference proteome</keyword>
<feature type="compositionally biased region" description="Polar residues" evidence="2">
    <location>
        <begin position="221"/>
        <end position="234"/>
    </location>
</feature>
<protein>
    <submittedName>
        <fullName evidence="4">Chromo domain-containing protein cec-3</fullName>
    </submittedName>
</protein>
<feature type="domain" description="Chromo" evidence="3">
    <location>
        <begin position="403"/>
        <end position="462"/>
    </location>
</feature>
<dbReference type="Proteomes" id="UP000326340">
    <property type="component" value="Unassembled WGS sequence"/>
</dbReference>
<proteinExistence type="predicted"/>
<feature type="compositionally biased region" description="Polar residues" evidence="2">
    <location>
        <begin position="141"/>
        <end position="151"/>
    </location>
</feature>
<dbReference type="GO" id="GO:0003677">
    <property type="term" value="F:DNA binding"/>
    <property type="evidence" value="ECO:0007669"/>
    <property type="project" value="InterPro"/>
</dbReference>
<reference evidence="4 5" key="1">
    <citation type="journal article" date="2019" name="Sci. Rep.">
        <title>Colletotrichum shisoi sp. nov., an anthracnose pathogen of Perilla frutescens in Japan: molecular phylogenetic, morphological and genomic evidence.</title>
        <authorList>
            <person name="Gan P."/>
            <person name="Tsushima A."/>
            <person name="Hiroyama R."/>
            <person name="Narusaka M."/>
            <person name="Takano Y."/>
            <person name="Narusaka Y."/>
            <person name="Kawaradani M."/>
            <person name="Damm U."/>
            <person name="Shirasu K."/>
        </authorList>
    </citation>
    <scope>NUCLEOTIDE SEQUENCE [LARGE SCALE GENOMIC DNA]</scope>
    <source>
        <strain evidence="4 5">PG-2018a</strain>
    </source>
</reference>
<gene>
    <name evidence="4" type="primary">Cec-3</name>
    <name evidence="4" type="ORF">CSHISOI_08419</name>
</gene>
<feature type="compositionally biased region" description="Low complexity" evidence="2">
    <location>
        <begin position="296"/>
        <end position="319"/>
    </location>
</feature>
<organism evidence="4 5">
    <name type="scientific">Colletotrichum shisoi</name>
    <dbReference type="NCBI Taxonomy" id="2078593"/>
    <lineage>
        <taxon>Eukaryota</taxon>
        <taxon>Fungi</taxon>
        <taxon>Dikarya</taxon>
        <taxon>Ascomycota</taxon>
        <taxon>Pezizomycotina</taxon>
        <taxon>Sordariomycetes</taxon>
        <taxon>Hypocreomycetidae</taxon>
        <taxon>Glomerellales</taxon>
        <taxon>Glomerellaceae</taxon>
        <taxon>Colletotrichum</taxon>
        <taxon>Colletotrichum destructivum species complex</taxon>
    </lineage>
</organism>
<feature type="region of interest" description="Disordered" evidence="2">
    <location>
        <begin position="120"/>
        <end position="156"/>
    </location>
</feature>
<dbReference type="PRINTS" id="PR00929">
    <property type="entry name" value="ATHOOK"/>
</dbReference>
<sequence length="546" mass="58576">MAHFGESTAPSNGKQPAKLSQATLKNSSLNFLSSTSKPPGSQLPQPSRRVKTLAAIGAARPDASRSHSPPSQLLSPHNPESPSRSKALSDTAVEDLNVVDRGTAADTISAAPTAVMEVPVELAEPSASTAPARATPEVEAPSSTRESSLPRSGSGVLASVRKTFNSAVHNLTAQRTGTTTVTTTIEQTVIGRKLSKEPESDNTPSPDDKEVENNIDAANGTDPNDTLVQVGNQLETEAAEEEIRATSPVKKAAQVASPAADDREINVATANAAGDADNADAADDADNADSADDADNANAADDADTVKAAAPTQDPTTDAAADEDHDEEADDPKKGVFVLEKIIGHRRDPKDKTLFQMQVRWKNDEPTWEPEQNIQEDAEEALFEYWDSVKGGRLGAMTDKNLWHVLKVEKHKKKPSGAIHLLICWVGTPDRSWEPESQVKVYAHQHLEDYWKAQGGREKHIKASVVPARRGRGRPRKNSLPTAEDEPVGRPGRKPKRDAAEAGLVEEAGVVEEVVAPENKVEKAQNIDEEPPKKRGRGRPRKNSVS</sequence>
<dbReference type="SMART" id="SM00298">
    <property type="entry name" value="CHROMO"/>
    <property type="match status" value="2"/>
</dbReference>
<feature type="compositionally biased region" description="Polar residues" evidence="2">
    <location>
        <begin position="8"/>
        <end position="45"/>
    </location>
</feature>
<evidence type="ECO:0000313" key="4">
    <source>
        <dbReference type="EMBL" id="TQN67031.1"/>
    </source>
</evidence>
<feature type="compositionally biased region" description="Basic residues" evidence="2">
    <location>
        <begin position="534"/>
        <end position="546"/>
    </location>
</feature>
<feature type="region of interest" description="Disordered" evidence="2">
    <location>
        <begin position="466"/>
        <end position="546"/>
    </location>
</feature>
<dbReference type="Gene3D" id="2.40.50.40">
    <property type="match status" value="2"/>
</dbReference>
<dbReference type="SMART" id="SM00384">
    <property type="entry name" value="AT_hook"/>
    <property type="match status" value="2"/>
</dbReference>
<feature type="compositionally biased region" description="Basic and acidic residues" evidence="2">
    <location>
        <begin position="519"/>
        <end position="533"/>
    </location>
</feature>
<dbReference type="AlphaFoldDB" id="A0A5Q4BJT4"/>
<evidence type="ECO:0000256" key="2">
    <source>
        <dbReference type="SAM" id="MobiDB-lite"/>
    </source>
</evidence>
<feature type="compositionally biased region" description="Low complexity" evidence="2">
    <location>
        <begin position="123"/>
        <end position="137"/>
    </location>
</feature>
<dbReference type="SUPFAM" id="SSF54160">
    <property type="entry name" value="Chromo domain-like"/>
    <property type="match status" value="2"/>
</dbReference>
<feature type="compositionally biased region" description="Acidic residues" evidence="2">
    <location>
        <begin position="320"/>
        <end position="330"/>
    </location>
</feature>
<name>A0A5Q4BJT4_9PEZI</name>
<evidence type="ECO:0000256" key="1">
    <source>
        <dbReference type="ARBA" id="ARBA00011353"/>
    </source>
</evidence>
<feature type="compositionally biased region" description="Low complexity" evidence="2">
    <location>
        <begin position="266"/>
        <end position="276"/>
    </location>
</feature>
<feature type="compositionally biased region" description="Acidic residues" evidence="2">
    <location>
        <begin position="277"/>
        <end position="295"/>
    </location>
</feature>
<dbReference type="InterPro" id="IPR000953">
    <property type="entry name" value="Chromo/chromo_shadow_dom"/>
</dbReference>
<dbReference type="PROSITE" id="PS50013">
    <property type="entry name" value="CHROMO_2"/>
    <property type="match status" value="2"/>
</dbReference>
<evidence type="ECO:0000259" key="3">
    <source>
        <dbReference type="PROSITE" id="PS50013"/>
    </source>
</evidence>
<feature type="compositionally biased region" description="Low complexity" evidence="2">
    <location>
        <begin position="66"/>
        <end position="78"/>
    </location>
</feature>
<dbReference type="OrthoDB" id="433924at2759"/>
<feature type="compositionally biased region" description="Low complexity" evidence="2">
    <location>
        <begin position="501"/>
        <end position="516"/>
    </location>
</feature>
<accession>A0A5Q4BJT4</accession>
<dbReference type="InterPro" id="IPR023780">
    <property type="entry name" value="Chromo_domain"/>
</dbReference>